<dbReference type="HOGENOM" id="CLU_128717_0_0_9"/>
<dbReference type="PATRIC" id="fig|679936.5.peg.3002"/>
<evidence type="ECO:0000256" key="6">
    <source>
        <dbReference type="SAM" id="Phobius"/>
    </source>
</evidence>
<evidence type="ECO:0000256" key="3">
    <source>
        <dbReference type="ARBA" id="ARBA00022692"/>
    </source>
</evidence>
<evidence type="ECO:0000313" key="8">
    <source>
        <dbReference type="Proteomes" id="UP000005439"/>
    </source>
</evidence>
<evidence type="ECO:0000256" key="4">
    <source>
        <dbReference type="ARBA" id="ARBA00022989"/>
    </source>
</evidence>
<dbReference type="InterPro" id="IPR020948">
    <property type="entry name" value="P_starv_induced_PsiE-like"/>
</dbReference>
<accession>G8TZN8</accession>
<keyword evidence="5 6" id="KW-0472">Membrane</keyword>
<keyword evidence="4 6" id="KW-1133">Transmembrane helix</keyword>
<organism evidence="7 8">
    <name type="scientific">Sulfobacillus acidophilus (strain ATCC 700253 / DSM 10332 / NAL)</name>
    <dbReference type="NCBI Taxonomy" id="679936"/>
    <lineage>
        <taxon>Bacteria</taxon>
        <taxon>Bacillati</taxon>
        <taxon>Bacillota</taxon>
        <taxon>Clostridia</taxon>
        <taxon>Eubacteriales</taxon>
        <taxon>Clostridiales Family XVII. Incertae Sedis</taxon>
        <taxon>Sulfobacillus</taxon>
    </lineage>
</organism>
<dbReference type="Pfam" id="PF06146">
    <property type="entry name" value="PsiE"/>
    <property type="match status" value="1"/>
</dbReference>
<comment type="subcellular location">
    <subcellularLocation>
        <location evidence="1">Cell membrane</location>
        <topology evidence="1">Multi-pass membrane protein</topology>
    </subcellularLocation>
</comment>
<feature type="transmembrane region" description="Helical" evidence="6">
    <location>
        <begin position="103"/>
        <end position="123"/>
    </location>
</feature>
<keyword evidence="3 6" id="KW-0812">Transmembrane</keyword>
<dbReference type="STRING" id="679936.Sulac_2907"/>
<dbReference type="KEGG" id="sap:Sulac_2907"/>
<evidence type="ECO:0000313" key="7">
    <source>
        <dbReference type="EMBL" id="AEW06368.1"/>
    </source>
</evidence>
<feature type="transmembrane region" description="Helical" evidence="6">
    <location>
        <begin position="72"/>
        <end position="91"/>
    </location>
</feature>
<evidence type="ECO:0000256" key="1">
    <source>
        <dbReference type="ARBA" id="ARBA00004651"/>
    </source>
</evidence>
<protein>
    <recommendedName>
        <fullName evidence="9">Phosphate-starvation-inducible E-like protein</fullName>
    </recommendedName>
</protein>
<keyword evidence="8" id="KW-1185">Reference proteome</keyword>
<evidence type="ECO:0008006" key="9">
    <source>
        <dbReference type="Google" id="ProtNLM"/>
    </source>
</evidence>
<sequence>MPKAPDHGVDMLQSIWIRTKFRQALVGVLGILEDVIYVLLSLFFFIAALYVMIDTIIHADWHSVSSLVATTLDHFLLVLMLAELLHTLLLFVRTHQFRHQPFLVVGIIAAIRRILVITAQAATGHEILASGYLWDLGITTLVVLVLSVALKISPKEDGF</sequence>
<feature type="transmembrane region" description="Helical" evidence="6">
    <location>
        <begin position="24"/>
        <end position="52"/>
    </location>
</feature>
<evidence type="ECO:0000256" key="5">
    <source>
        <dbReference type="ARBA" id="ARBA00023136"/>
    </source>
</evidence>
<dbReference type="Proteomes" id="UP000005439">
    <property type="component" value="Chromosome"/>
</dbReference>
<reference evidence="7 8" key="2">
    <citation type="journal article" date="2012" name="Stand. Genomic Sci.">
        <title>Complete genome sequence of the moderately thermophilic mineral-sulfide-oxidizing firmicute Sulfobacillus acidophilus type strain (NAL(T)).</title>
        <authorList>
            <person name="Anderson I."/>
            <person name="Chertkov O."/>
            <person name="Chen A."/>
            <person name="Saunders E."/>
            <person name="Lapidus A."/>
            <person name="Nolan M."/>
            <person name="Lucas S."/>
            <person name="Hammon N."/>
            <person name="Deshpande S."/>
            <person name="Cheng J.F."/>
            <person name="Han C."/>
            <person name="Tapia R."/>
            <person name="Goodwin L.A."/>
            <person name="Pitluck S."/>
            <person name="Liolios K."/>
            <person name="Pagani I."/>
            <person name="Ivanova N."/>
            <person name="Mikhailova N."/>
            <person name="Pati A."/>
            <person name="Palaniappan K."/>
            <person name="Land M."/>
            <person name="Pan C."/>
            <person name="Rohde M."/>
            <person name="Pukall R."/>
            <person name="Goker M."/>
            <person name="Detter J.C."/>
            <person name="Woyke T."/>
            <person name="Bristow J."/>
            <person name="Eisen J.A."/>
            <person name="Markowitz V."/>
            <person name="Hugenholtz P."/>
            <person name="Kyrpides N.C."/>
            <person name="Klenk H.P."/>
            <person name="Mavromatis K."/>
        </authorList>
    </citation>
    <scope>NUCLEOTIDE SEQUENCE [LARGE SCALE GENOMIC DNA]</scope>
    <source>
        <strain evidence="8">ATCC 700253 / DSM 10332 / NAL</strain>
    </source>
</reference>
<dbReference type="GO" id="GO:0005886">
    <property type="term" value="C:plasma membrane"/>
    <property type="evidence" value="ECO:0007669"/>
    <property type="project" value="UniProtKB-SubCell"/>
</dbReference>
<name>G8TZN8_SULAD</name>
<proteinExistence type="predicted"/>
<dbReference type="EMBL" id="CP003179">
    <property type="protein sequence ID" value="AEW06368.1"/>
    <property type="molecule type" value="Genomic_DNA"/>
</dbReference>
<keyword evidence="2" id="KW-1003">Cell membrane</keyword>
<reference evidence="8" key="1">
    <citation type="submission" date="2011-12" db="EMBL/GenBank/DDBJ databases">
        <title>The complete genome of chromosome of Sulfobacillus acidophilus DSM 10332.</title>
        <authorList>
            <person name="Lucas S."/>
            <person name="Han J."/>
            <person name="Lapidus A."/>
            <person name="Bruce D."/>
            <person name="Goodwin L."/>
            <person name="Pitluck S."/>
            <person name="Peters L."/>
            <person name="Kyrpides N."/>
            <person name="Mavromatis K."/>
            <person name="Ivanova N."/>
            <person name="Mikhailova N."/>
            <person name="Chertkov O."/>
            <person name="Saunders E."/>
            <person name="Detter J.C."/>
            <person name="Tapia R."/>
            <person name="Han C."/>
            <person name="Land M."/>
            <person name="Hauser L."/>
            <person name="Markowitz V."/>
            <person name="Cheng J.-F."/>
            <person name="Hugenholtz P."/>
            <person name="Woyke T."/>
            <person name="Wu D."/>
            <person name="Pukall R."/>
            <person name="Gehrich-Schroeter G."/>
            <person name="Schneider S."/>
            <person name="Klenk H.-P."/>
            <person name="Eisen J.A."/>
        </authorList>
    </citation>
    <scope>NUCLEOTIDE SEQUENCE [LARGE SCALE GENOMIC DNA]</scope>
    <source>
        <strain evidence="8">ATCC 700253 / DSM 10332 / NAL</strain>
    </source>
</reference>
<feature type="transmembrane region" description="Helical" evidence="6">
    <location>
        <begin position="129"/>
        <end position="150"/>
    </location>
</feature>
<evidence type="ECO:0000256" key="2">
    <source>
        <dbReference type="ARBA" id="ARBA00022475"/>
    </source>
</evidence>
<dbReference type="AlphaFoldDB" id="G8TZN8"/>
<gene>
    <name evidence="7" type="ordered locus">Sulac_2907</name>
</gene>